<reference evidence="5 6" key="1">
    <citation type="journal article" date="2018" name="Nat. Microbiol.">
        <title>Leveraging single-cell genomics to expand the fungal tree of life.</title>
        <authorList>
            <person name="Ahrendt S.R."/>
            <person name="Quandt C.A."/>
            <person name="Ciobanu D."/>
            <person name="Clum A."/>
            <person name="Salamov A."/>
            <person name="Andreopoulos B."/>
            <person name="Cheng J.F."/>
            <person name="Woyke T."/>
            <person name="Pelin A."/>
            <person name="Henrissat B."/>
            <person name="Reynolds N.K."/>
            <person name="Benny G.L."/>
            <person name="Smith M.E."/>
            <person name="James T.Y."/>
            <person name="Grigoriev I.V."/>
        </authorList>
    </citation>
    <scope>NUCLEOTIDE SEQUENCE [LARGE SCALE GENOMIC DNA]</scope>
    <source>
        <strain evidence="5 6">ATCC 52028</strain>
    </source>
</reference>
<keyword evidence="6" id="KW-1185">Reference proteome</keyword>
<dbReference type="STRING" id="1555241.A0A4V1IU11"/>
<evidence type="ECO:0000259" key="2">
    <source>
        <dbReference type="PROSITE" id="PS50089"/>
    </source>
</evidence>
<reference evidence="3" key="3">
    <citation type="submission" date="2018-08" db="EMBL/GenBank/DDBJ databases">
        <title>Leveraging single-cell genomics to expand the Fungal Tree of Life.</title>
        <authorList>
            <consortium name="DOE Joint Genome Institute"/>
            <person name="Ahrendt S.R."/>
            <person name="Quandt C.A."/>
            <person name="Ciobanu D."/>
            <person name="Clum A."/>
            <person name="Salamov A."/>
            <person name="Andreopoulos B."/>
            <person name="Cheng J.-F."/>
            <person name="Woyke T."/>
            <person name="Pelin A."/>
            <person name="Henrissat B."/>
            <person name="Reynolds N."/>
            <person name="Benny G.L."/>
            <person name="Smith M.E."/>
            <person name="James T.Y."/>
            <person name="Grigoriev I.V."/>
        </authorList>
    </citation>
    <scope>NUCLEOTIDE SEQUENCE</scope>
    <source>
        <strain evidence="3">ATCC 52028</strain>
    </source>
</reference>
<feature type="non-terminal residue" evidence="4">
    <location>
        <position position="1"/>
    </location>
</feature>
<evidence type="ECO:0000256" key="1">
    <source>
        <dbReference type="PROSITE-ProRule" id="PRU00175"/>
    </source>
</evidence>
<accession>A0A4V1IU11</accession>
<dbReference type="InterPro" id="IPR033276">
    <property type="entry name" value="BB"/>
</dbReference>
<dbReference type="InterPro" id="IPR001841">
    <property type="entry name" value="Znf_RING"/>
</dbReference>
<keyword evidence="1" id="KW-0479">Metal-binding</keyword>
<proteinExistence type="predicted"/>
<organism evidence="4 6">
    <name type="scientific">Caulochytrium protostelioides</name>
    <dbReference type="NCBI Taxonomy" id="1555241"/>
    <lineage>
        <taxon>Eukaryota</taxon>
        <taxon>Fungi</taxon>
        <taxon>Fungi incertae sedis</taxon>
        <taxon>Chytridiomycota</taxon>
        <taxon>Chytridiomycota incertae sedis</taxon>
        <taxon>Chytridiomycetes</taxon>
        <taxon>Caulochytriales</taxon>
        <taxon>Caulochytriaceae</taxon>
        <taxon>Caulochytrium</taxon>
    </lineage>
</organism>
<dbReference type="GO" id="GO:0016567">
    <property type="term" value="P:protein ubiquitination"/>
    <property type="evidence" value="ECO:0007669"/>
    <property type="project" value="InterPro"/>
</dbReference>
<evidence type="ECO:0000313" key="3">
    <source>
        <dbReference type="EMBL" id="RKO97171.1"/>
    </source>
</evidence>
<feature type="non-terminal residue" evidence="4">
    <location>
        <position position="92"/>
    </location>
</feature>
<dbReference type="EMBL" id="ML009381">
    <property type="protein sequence ID" value="RKO97171.1"/>
    <property type="molecule type" value="Genomic_DNA"/>
</dbReference>
<reference evidence="4" key="2">
    <citation type="submission" date="2018-04" db="EMBL/GenBank/DDBJ databases">
        <title>Leveraging single-cell genomics to expand the Fungal Tree of Life.</title>
        <authorList>
            <consortium name="DOE Joint Genome Institute"/>
            <person name="Ahrendt S.R."/>
            <person name="Quandt C.A."/>
            <person name="Ciobanu D."/>
            <person name="Clum A."/>
            <person name="Salamov A."/>
            <person name="Andreopoulos B."/>
            <person name="Cheng J.-F."/>
            <person name="Woyke T."/>
            <person name="Pelin A."/>
            <person name="Henrissat B."/>
            <person name="Benny G.L."/>
            <person name="Smith M.E."/>
            <person name="James T.Y."/>
            <person name="Grigoriev I.V."/>
        </authorList>
    </citation>
    <scope>NUCLEOTIDE SEQUENCE</scope>
    <source>
        <strain evidence="4">ATCC 52028</strain>
    </source>
</reference>
<dbReference type="AlphaFoldDB" id="A0A4V1IU11"/>
<dbReference type="Gene3D" id="3.30.40.10">
    <property type="entry name" value="Zinc/RING finger domain, C3HC4 (zinc finger)"/>
    <property type="match status" value="1"/>
</dbReference>
<dbReference type="EMBL" id="ML014340">
    <property type="protein sequence ID" value="RKO98937.1"/>
    <property type="molecule type" value="Genomic_DNA"/>
</dbReference>
<dbReference type="InterPro" id="IPR013083">
    <property type="entry name" value="Znf_RING/FYVE/PHD"/>
</dbReference>
<dbReference type="PANTHER" id="PTHR46400:SF5">
    <property type="entry name" value="RING-TYPE DOMAIN-CONTAINING PROTEIN"/>
    <property type="match status" value="1"/>
</dbReference>
<evidence type="ECO:0000313" key="6">
    <source>
        <dbReference type="Proteomes" id="UP000274922"/>
    </source>
</evidence>
<dbReference type="PANTHER" id="PTHR46400">
    <property type="entry name" value="RING/U-BOX SUPERFAMILY PROTEIN"/>
    <property type="match status" value="1"/>
</dbReference>
<dbReference type="SMART" id="SM00184">
    <property type="entry name" value="RING"/>
    <property type="match status" value="1"/>
</dbReference>
<protein>
    <recommendedName>
        <fullName evidence="2">RING-type domain-containing protein</fullName>
    </recommendedName>
</protein>
<dbReference type="Proteomes" id="UP000268535">
    <property type="component" value="Unassembled WGS sequence"/>
</dbReference>
<dbReference type="Pfam" id="PF13639">
    <property type="entry name" value="zf-RING_2"/>
    <property type="match status" value="1"/>
</dbReference>
<dbReference type="PROSITE" id="PS50089">
    <property type="entry name" value="ZF_RING_2"/>
    <property type="match status" value="1"/>
</dbReference>
<evidence type="ECO:0000313" key="4">
    <source>
        <dbReference type="EMBL" id="RKO98937.1"/>
    </source>
</evidence>
<feature type="domain" description="RING-type" evidence="2">
    <location>
        <begin position="51"/>
        <end position="92"/>
    </location>
</feature>
<dbReference type="GO" id="GO:0004842">
    <property type="term" value="F:ubiquitin-protein transferase activity"/>
    <property type="evidence" value="ECO:0007669"/>
    <property type="project" value="InterPro"/>
</dbReference>
<evidence type="ECO:0000313" key="5">
    <source>
        <dbReference type="Proteomes" id="UP000268535"/>
    </source>
</evidence>
<keyword evidence="1" id="KW-0862">Zinc</keyword>
<keyword evidence="1" id="KW-0863">Zinc-finger</keyword>
<dbReference type="GO" id="GO:0046621">
    <property type="term" value="P:negative regulation of organ growth"/>
    <property type="evidence" value="ECO:0007669"/>
    <property type="project" value="InterPro"/>
</dbReference>
<dbReference type="Proteomes" id="UP000274922">
    <property type="component" value="Unassembled WGS sequence"/>
</dbReference>
<sequence length="92" mass="10603">DDDRGMDYESLLRLGQAIGPAVHPGLTADQIEELPYKKWREGMAGVNDQRCSICLEDYTRGERLITLPCRHVFHKTCISMWLQSHKECPICR</sequence>
<dbReference type="OrthoDB" id="8062037at2759"/>
<name>A0A4V1IU11_9FUNG</name>
<dbReference type="GO" id="GO:0008270">
    <property type="term" value="F:zinc ion binding"/>
    <property type="evidence" value="ECO:0007669"/>
    <property type="project" value="UniProtKB-KW"/>
</dbReference>
<dbReference type="CDD" id="cd16454">
    <property type="entry name" value="RING-H2_PA-TM-RING"/>
    <property type="match status" value="1"/>
</dbReference>
<gene>
    <name evidence="3" type="ORF">CAUPRSCDRAFT_3951</name>
    <name evidence="4" type="ORF">CXG81DRAFT_3810</name>
</gene>
<dbReference type="SUPFAM" id="SSF57850">
    <property type="entry name" value="RING/U-box"/>
    <property type="match status" value="1"/>
</dbReference>